<keyword evidence="10" id="KW-0664">Pyridoxine biosynthesis</keyword>
<reference evidence="16 17" key="1">
    <citation type="submission" date="2016-01" db="EMBL/GenBank/DDBJ databases">
        <title>Genome sequencing of Roseivirga spongicola UST030701-084.</title>
        <authorList>
            <person name="Selvaratnam C."/>
            <person name="Thevarajoo S."/>
            <person name="Goh K.M."/>
            <person name="Ee R."/>
            <person name="Chan K.-G."/>
            <person name="Chong C.S."/>
        </authorList>
    </citation>
    <scope>NUCLEOTIDE SEQUENCE [LARGE SCALE GENOMIC DNA]</scope>
    <source>
        <strain evidence="16 17">UST030701-084</strain>
    </source>
</reference>
<name>A0A150X672_9BACT</name>
<keyword evidence="5" id="KW-0963">Cytoplasm</keyword>
<evidence type="ECO:0000256" key="12">
    <source>
        <dbReference type="ARBA" id="ARBA00031421"/>
    </source>
</evidence>
<keyword evidence="11" id="KW-0718">Serine biosynthesis</keyword>
<evidence type="ECO:0000256" key="14">
    <source>
        <dbReference type="ARBA" id="ARBA00049007"/>
    </source>
</evidence>
<sequence>MPKKIFFTPGPSAIYFTVEEHLRTALKDQVMEVNHRSTQAEGYYKTAVENLKSLMDIPEDYQIFFLSSATEIWERQLQNLVIENSFHYCYGAFSNRFYDFAADWHLKPQKATAEFGSFPNTDPSLIPADTELISMALNETSTGVSFPTEDIYAIRKAHPDALIAVDGVSAFPVVDLDFSQVDSAYFSVQKCFGLPAGLGVWIVSPRAIEKSEQKRARGHSIGSYQALPNLLKNGTKYQTTFTANVLDIFLLSKVTGDMLEKGLDVIRREAKYKSALLYHTIEQHPKLSAFVPDKKLRSETVAVANTEGDSAAIINALKDKGFVIGNGYGAYKGKQIRIASFPTHSKELIELLADTLMTL</sequence>
<organism evidence="16 17">
    <name type="scientific">Roseivirga spongicola</name>
    <dbReference type="NCBI Taxonomy" id="333140"/>
    <lineage>
        <taxon>Bacteria</taxon>
        <taxon>Pseudomonadati</taxon>
        <taxon>Bacteroidota</taxon>
        <taxon>Cytophagia</taxon>
        <taxon>Cytophagales</taxon>
        <taxon>Roseivirgaceae</taxon>
        <taxon>Roseivirga</taxon>
    </lineage>
</organism>
<keyword evidence="17" id="KW-1185">Reference proteome</keyword>
<dbReference type="SUPFAM" id="SSF53383">
    <property type="entry name" value="PLP-dependent transferases"/>
    <property type="match status" value="1"/>
</dbReference>
<dbReference type="Proteomes" id="UP000075606">
    <property type="component" value="Unassembled WGS sequence"/>
</dbReference>
<dbReference type="GO" id="GO:0006564">
    <property type="term" value="P:L-serine biosynthetic process"/>
    <property type="evidence" value="ECO:0007669"/>
    <property type="project" value="UniProtKB-KW"/>
</dbReference>
<keyword evidence="6 16" id="KW-0032">Aminotransferase</keyword>
<keyword evidence="8 16" id="KW-0808">Transferase</keyword>
<dbReference type="RefSeq" id="WP_068223805.1">
    <property type="nucleotide sequence ID" value="NZ_CP139724.1"/>
</dbReference>
<dbReference type="InterPro" id="IPR015422">
    <property type="entry name" value="PyrdxlP-dep_Trfase_small"/>
</dbReference>
<dbReference type="InterPro" id="IPR015424">
    <property type="entry name" value="PyrdxlP-dep_Trfase"/>
</dbReference>
<dbReference type="EMBL" id="LRPC01000028">
    <property type="protein sequence ID" value="KYG74186.1"/>
    <property type="molecule type" value="Genomic_DNA"/>
</dbReference>
<dbReference type="GO" id="GO:0019265">
    <property type="term" value="P:glycine biosynthetic process, by transamination of glyoxylate"/>
    <property type="evidence" value="ECO:0007669"/>
    <property type="project" value="TreeGrafter"/>
</dbReference>
<protein>
    <recommendedName>
        <fullName evidence="4">phosphoserine transaminase</fullName>
        <ecNumber evidence="4">2.6.1.52</ecNumber>
    </recommendedName>
    <alternativeName>
        <fullName evidence="12">Phosphohydroxythreonine aminotransferase</fullName>
    </alternativeName>
</protein>
<comment type="similarity">
    <text evidence="3">Belongs to the class-V pyridoxal-phosphate-dependent aminotransferase family. SerC subfamily.</text>
</comment>
<comment type="catalytic activity">
    <reaction evidence="14">
        <text>O-phospho-L-serine + 2-oxoglutarate = 3-phosphooxypyruvate + L-glutamate</text>
        <dbReference type="Rhea" id="RHEA:14329"/>
        <dbReference type="ChEBI" id="CHEBI:16810"/>
        <dbReference type="ChEBI" id="CHEBI:18110"/>
        <dbReference type="ChEBI" id="CHEBI:29985"/>
        <dbReference type="ChEBI" id="CHEBI:57524"/>
        <dbReference type="EC" id="2.6.1.52"/>
    </reaction>
</comment>
<comment type="caution">
    <text evidence="16">The sequence shown here is derived from an EMBL/GenBank/DDBJ whole genome shotgun (WGS) entry which is preliminary data.</text>
</comment>
<comment type="pathway">
    <text evidence="2">Amino-acid biosynthesis; L-serine biosynthesis; L-serine from 3-phospho-D-glycerate: step 2/3.</text>
</comment>
<evidence type="ECO:0000256" key="9">
    <source>
        <dbReference type="ARBA" id="ARBA00022898"/>
    </source>
</evidence>
<evidence type="ECO:0000259" key="15">
    <source>
        <dbReference type="Pfam" id="PF00266"/>
    </source>
</evidence>
<dbReference type="InterPro" id="IPR022278">
    <property type="entry name" value="Pser_aminoTfrase"/>
</dbReference>
<dbReference type="PANTHER" id="PTHR21152:SF40">
    <property type="entry name" value="ALANINE--GLYOXYLATE AMINOTRANSFERASE"/>
    <property type="match status" value="1"/>
</dbReference>
<keyword evidence="9" id="KW-0663">Pyridoxal phosphate</keyword>
<dbReference type="InterPro" id="IPR000192">
    <property type="entry name" value="Aminotrans_V_dom"/>
</dbReference>
<dbReference type="Gene3D" id="3.40.640.10">
    <property type="entry name" value="Type I PLP-dependent aspartate aminotransferase-like (Major domain)"/>
    <property type="match status" value="1"/>
</dbReference>
<gene>
    <name evidence="16" type="ORF">AWW68_16185</name>
</gene>
<evidence type="ECO:0000313" key="16">
    <source>
        <dbReference type="EMBL" id="KYG74186.1"/>
    </source>
</evidence>
<evidence type="ECO:0000256" key="8">
    <source>
        <dbReference type="ARBA" id="ARBA00022679"/>
    </source>
</evidence>
<comment type="catalytic activity">
    <reaction evidence="13">
        <text>4-(phosphooxy)-L-threonine + 2-oxoglutarate = (R)-3-hydroxy-2-oxo-4-phosphooxybutanoate + L-glutamate</text>
        <dbReference type="Rhea" id="RHEA:16573"/>
        <dbReference type="ChEBI" id="CHEBI:16810"/>
        <dbReference type="ChEBI" id="CHEBI:29985"/>
        <dbReference type="ChEBI" id="CHEBI:58452"/>
        <dbReference type="ChEBI" id="CHEBI:58538"/>
        <dbReference type="EC" id="2.6.1.52"/>
    </reaction>
</comment>
<dbReference type="PANTHER" id="PTHR21152">
    <property type="entry name" value="AMINOTRANSFERASE CLASS V"/>
    <property type="match status" value="1"/>
</dbReference>
<dbReference type="Pfam" id="PF00266">
    <property type="entry name" value="Aminotran_5"/>
    <property type="match status" value="1"/>
</dbReference>
<evidence type="ECO:0000256" key="2">
    <source>
        <dbReference type="ARBA" id="ARBA00005099"/>
    </source>
</evidence>
<dbReference type="InterPro" id="IPR015421">
    <property type="entry name" value="PyrdxlP-dep_Trfase_major"/>
</dbReference>
<dbReference type="EC" id="2.6.1.52" evidence="4"/>
<evidence type="ECO:0000256" key="7">
    <source>
        <dbReference type="ARBA" id="ARBA00022605"/>
    </source>
</evidence>
<dbReference type="STRING" id="333140.AWW68_16185"/>
<evidence type="ECO:0000256" key="13">
    <source>
        <dbReference type="ARBA" id="ARBA00047630"/>
    </source>
</evidence>
<dbReference type="AlphaFoldDB" id="A0A150X672"/>
<accession>A0A150X672</accession>
<proteinExistence type="inferred from homology"/>
<evidence type="ECO:0000256" key="11">
    <source>
        <dbReference type="ARBA" id="ARBA00023299"/>
    </source>
</evidence>
<dbReference type="OrthoDB" id="975012at2"/>
<evidence type="ECO:0000256" key="4">
    <source>
        <dbReference type="ARBA" id="ARBA00013030"/>
    </source>
</evidence>
<dbReference type="GO" id="GO:0008453">
    <property type="term" value="F:alanine-glyoxylate transaminase activity"/>
    <property type="evidence" value="ECO:0007669"/>
    <property type="project" value="TreeGrafter"/>
</dbReference>
<evidence type="ECO:0000256" key="6">
    <source>
        <dbReference type="ARBA" id="ARBA00022576"/>
    </source>
</evidence>
<evidence type="ECO:0000313" key="17">
    <source>
        <dbReference type="Proteomes" id="UP000075606"/>
    </source>
</evidence>
<comment type="cofactor">
    <cofactor evidence="1">
        <name>pyridoxal 5'-phosphate</name>
        <dbReference type="ChEBI" id="CHEBI:597326"/>
    </cofactor>
</comment>
<dbReference type="PIRSF" id="PIRSF000525">
    <property type="entry name" value="SerC"/>
    <property type="match status" value="1"/>
</dbReference>
<evidence type="ECO:0000256" key="5">
    <source>
        <dbReference type="ARBA" id="ARBA00022490"/>
    </source>
</evidence>
<dbReference type="GO" id="GO:0004648">
    <property type="term" value="F:O-phospho-L-serine:2-oxoglutarate aminotransferase activity"/>
    <property type="evidence" value="ECO:0007669"/>
    <property type="project" value="UniProtKB-EC"/>
</dbReference>
<dbReference type="GO" id="GO:0008615">
    <property type="term" value="P:pyridoxine biosynthetic process"/>
    <property type="evidence" value="ECO:0007669"/>
    <property type="project" value="UniProtKB-KW"/>
</dbReference>
<dbReference type="GO" id="GO:0004760">
    <property type="term" value="F:L-serine-pyruvate transaminase activity"/>
    <property type="evidence" value="ECO:0007669"/>
    <property type="project" value="TreeGrafter"/>
</dbReference>
<evidence type="ECO:0000256" key="1">
    <source>
        <dbReference type="ARBA" id="ARBA00001933"/>
    </source>
</evidence>
<evidence type="ECO:0000256" key="3">
    <source>
        <dbReference type="ARBA" id="ARBA00006904"/>
    </source>
</evidence>
<feature type="domain" description="Aminotransferase class V" evidence="15">
    <location>
        <begin position="123"/>
        <end position="327"/>
    </location>
</feature>
<evidence type="ECO:0000256" key="10">
    <source>
        <dbReference type="ARBA" id="ARBA00023096"/>
    </source>
</evidence>
<dbReference type="UniPathway" id="UPA00135">
    <property type="reaction ID" value="UER00197"/>
</dbReference>
<keyword evidence="7" id="KW-0028">Amino-acid biosynthesis</keyword>
<dbReference type="Gene3D" id="3.90.1150.10">
    <property type="entry name" value="Aspartate Aminotransferase, domain 1"/>
    <property type="match status" value="1"/>
</dbReference>